<dbReference type="GO" id="GO:0000166">
    <property type="term" value="F:nucleotide binding"/>
    <property type="evidence" value="ECO:0007669"/>
    <property type="project" value="UniProtKB-KW"/>
</dbReference>
<protein>
    <recommendedName>
        <fullName evidence="3">Molybdopterin synthase sulfur carrier subunit</fullName>
    </recommendedName>
</protein>
<organism evidence="4 5">
    <name type="scientific">Moraxella macacae 0408225</name>
    <dbReference type="NCBI Taxonomy" id="1230338"/>
    <lineage>
        <taxon>Bacteria</taxon>
        <taxon>Pseudomonadati</taxon>
        <taxon>Pseudomonadota</taxon>
        <taxon>Gammaproteobacteria</taxon>
        <taxon>Moraxellales</taxon>
        <taxon>Moraxellaceae</taxon>
        <taxon>Moraxella</taxon>
    </lineage>
</organism>
<dbReference type="InterPro" id="IPR012675">
    <property type="entry name" value="Beta-grasp_dom_sf"/>
</dbReference>
<evidence type="ECO:0000313" key="4">
    <source>
        <dbReference type="EMBL" id="ELA09359.1"/>
    </source>
</evidence>
<keyword evidence="1" id="KW-0547">Nucleotide-binding</keyword>
<dbReference type="NCBIfam" id="TIGR01682">
    <property type="entry name" value="moaD"/>
    <property type="match status" value="1"/>
</dbReference>
<keyword evidence="5" id="KW-1185">Reference proteome</keyword>
<dbReference type="CDD" id="cd00754">
    <property type="entry name" value="Ubl_MoaD"/>
    <property type="match status" value="1"/>
</dbReference>
<evidence type="ECO:0000256" key="3">
    <source>
        <dbReference type="ARBA" id="ARBA00024247"/>
    </source>
</evidence>
<comment type="similarity">
    <text evidence="2">Belongs to the MoaD family.</text>
</comment>
<dbReference type="Gene3D" id="3.10.20.30">
    <property type="match status" value="1"/>
</dbReference>
<dbReference type="Proteomes" id="UP000023795">
    <property type="component" value="Unassembled WGS sequence"/>
</dbReference>
<gene>
    <name evidence="4" type="ORF">MOMA_03115</name>
</gene>
<dbReference type="eggNOG" id="COG1977">
    <property type="taxonomic scope" value="Bacteria"/>
</dbReference>
<dbReference type="EMBL" id="ANIN01000001">
    <property type="protein sequence ID" value="ELA09359.1"/>
    <property type="molecule type" value="Genomic_DNA"/>
</dbReference>
<dbReference type="OrthoDB" id="9801945at2"/>
<evidence type="ECO:0000256" key="2">
    <source>
        <dbReference type="ARBA" id="ARBA00024200"/>
    </source>
</evidence>
<dbReference type="RefSeq" id="WP_009767179.1">
    <property type="nucleotide sequence ID" value="NZ_ANIN01000001.1"/>
</dbReference>
<dbReference type="PATRIC" id="fig|1230338.3.peg.679"/>
<dbReference type="GO" id="GO:0006777">
    <property type="term" value="P:Mo-molybdopterin cofactor biosynthetic process"/>
    <property type="evidence" value="ECO:0007669"/>
    <property type="project" value="InterPro"/>
</dbReference>
<dbReference type="InterPro" id="IPR016155">
    <property type="entry name" value="Mopterin_synth/thiamin_S_b"/>
</dbReference>
<evidence type="ECO:0000313" key="5">
    <source>
        <dbReference type="Proteomes" id="UP000023795"/>
    </source>
</evidence>
<accession>L2F8F9</accession>
<comment type="caution">
    <text evidence="4">The sequence shown here is derived from an EMBL/GenBank/DDBJ whole genome shotgun (WGS) entry which is preliminary data.</text>
</comment>
<dbReference type="PANTHER" id="PTHR33359">
    <property type="entry name" value="MOLYBDOPTERIN SYNTHASE SULFUR CARRIER SUBUNIT"/>
    <property type="match status" value="1"/>
</dbReference>
<reference evidence="4 5" key="1">
    <citation type="journal article" date="2013" name="Genome Announc.">
        <title>Genome Sequence of Moraxella macacae 0408225, a Novel Bacterial Species Isolated from a Cynomolgus Macaque with Epistaxis.</title>
        <authorList>
            <person name="Ladner J.T."/>
            <person name="Whitehouse C.A."/>
            <person name="Koroleva G.I."/>
            <person name="Palacios G.F."/>
        </authorList>
    </citation>
    <scope>NUCLEOTIDE SEQUENCE [LARGE SCALE GENOMIC DNA]</scope>
    <source>
        <strain evidence="4 5">0408225</strain>
    </source>
</reference>
<dbReference type="Pfam" id="PF02597">
    <property type="entry name" value="ThiS"/>
    <property type="match status" value="1"/>
</dbReference>
<dbReference type="PANTHER" id="PTHR33359:SF1">
    <property type="entry name" value="MOLYBDOPTERIN SYNTHASE SULFUR CARRIER SUBUNIT"/>
    <property type="match status" value="1"/>
</dbReference>
<name>L2F8F9_9GAMM</name>
<proteinExistence type="inferred from homology"/>
<dbReference type="STRING" id="1230338.MOMA_03115"/>
<dbReference type="SUPFAM" id="SSF54285">
    <property type="entry name" value="MoaD/ThiS"/>
    <property type="match status" value="1"/>
</dbReference>
<dbReference type="GO" id="GO:1990133">
    <property type="term" value="C:molybdopterin adenylyltransferase complex"/>
    <property type="evidence" value="ECO:0007669"/>
    <property type="project" value="TreeGrafter"/>
</dbReference>
<dbReference type="UniPathway" id="UPA00344"/>
<dbReference type="InterPro" id="IPR003749">
    <property type="entry name" value="ThiS/MoaD-like"/>
</dbReference>
<evidence type="ECO:0000256" key="1">
    <source>
        <dbReference type="ARBA" id="ARBA00022741"/>
    </source>
</evidence>
<sequence length="92" mass="10252">MPNICNDSHKIHDKKINVLYFASLADHAGIDEEQLMVNDETAGQIFDKLSQKYNFSLSKDKIAVAINHEFSNWQTPINHGDILAFIPPVAGG</sequence>
<dbReference type="InterPro" id="IPR044672">
    <property type="entry name" value="MOCS2A"/>
</dbReference>
<dbReference type="AlphaFoldDB" id="L2F8F9"/>